<evidence type="ECO:0000259" key="2">
    <source>
        <dbReference type="Pfam" id="PF09851"/>
    </source>
</evidence>
<sequence length="249" mass="29542">MKTIIIKRDYKTLFTLIFLILLFLTVRFSFIKNLEEIDSQVQTIYEKYTDSSNNSFDYSKIDKLTPPYYDKIFRLAENYGFTIVLFSIVIFFILLNKPKYKKSKFYLLLTIIMIDWIIFASTTSTIRLSANEDDKYFISLLIFLPFLFYICKESIIGKTIDITAEVKNEIETKHEDSISDLKKLLEMELISQEEYNEKIEFRTKEKIRTEIKDTEEFNLLLKSKQKGLLSEEEFNTKVENLVSKKSQAK</sequence>
<dbReference type="AlphaFoldDB" id="A0AAW6THG6"/>
<feature type="transmembrane region" description="Helical" evidence="1">
    <location>
        <begin position="136"/>
        <end position="151"/>
    </location>
</feature>
<keyword evidence="4" id="KW-1185">Reference proteome</keyword>
<organism evidence="3 4">
    <name type="scientific">Flavobacterium yafengii</name>
    <dbReference type="NCBI Taxonomy" id="3041253"/>
    <lineage>
        <taxon>Bacteria</taxon>
        <taxon>Pseudomonadati</taxon>
        <taxon>Bacteroidota</taxon>
        <taxon>Flavobacteriia</taxon>
        <taxon>Flavobacteriales</taxon>
        <taxon>Flavobacteriaceae</taxon>
        <taxon>Flavobacterium</taxon>
    </lineage>
</organism>
<comment type="caution">
    <text evidence="3">The sequence shown here is derived from an EMBL/GenBank/DDBJ whole genome shotgun (WGS) entry which is preliminary data.</text>
</comment>
<evidence type="ECO:0000256" key="1">
    <source>
        <dbReference type="SAM" id="Phobius"/>
    </source>
</evidence>
<keyword evidence="1" id="KW-0472">Membrane</keyword>
<keyword evidence="1" id="KW-1133">Transmembrane helix</keyword>
<evidence type="ECO:0000313" key="3">
    <source>
        <dbReference type="EMBL" id="MDI5948904.1"/>
    </source>
</evidence>
<dbReference type="InterPro" id="IPR018649">
    <property type="entry name" value="SHOCT"/>
</dbReference>
<feature type="transmembrane region" description="Helical" evidence="1">
    <location>
        <begin position="12"/>
        <end position="31"/>
    </location>
</feature>
<name>A0AAW6THG6_9FLAO</name>
<protein>
    <submittedName>
        <fullName evidence="3">SHOCT domain-containing protein</fullName>
    </submittedName>
</protein>
<evidence type="ECO:0000313" key="4">
    <source>
        <dbReference type="Proteomes" id="UP001228643"/>
    </source>
</evidence>
<feature type="transmembrane region" description="Helical" evidence="1">
    <location>
        <begin position="107"/>
        <end position="130"/>
    </location>
</feature>
<dbReference type="Pfam" id="PF09851">
    <property type="entry name" value="SHOCT"/>
    <property type="match status" value="1"/>
</dbReference>
<dbReference type="EMBL" id="JASCRY010000001">
    <property type="protein sequence ID" value="MDI5948904.1"/>
    <property type="molecule type" value="Genomic_DNA"/>
</dbReference>
<feature type="domain" description="SHOCT" evidence="2">
    <location>
        <begin position="177"/>
        <end position="198"/>
    </location>
</feature>
<dbReference type="RefSeq" id="WP_282714487.1">
    <property type="nucleotide sequence ID" value="NZ_JASCRV010000001.1"/>
</dbReference>
<reference evidence="3 4" key="1">
    <citation type="submission" date="2023-04" db="EMBL/GenBank/DDBJ databases">
        <title>Two novel species of Flavobacterium.</title>
        <authorList>
            <person name="Liu Q."/>
            <person name="Xin Y.-H."/>
        </authorList>
    </citation>
    <scope>NUCLEOTIDE SEQUENCE [LARGE SCALE GENOMIC DNA]</scope>
    <source>
        <strain evidence="3 4">LB2P87</strain>
    </source>
</reference>
<dbReference type="Proteomes" id="UP001228643">
    <property type="component" value="Unassembled WGS sequence"/>
</dbReference>
<keyword evidence="1" id="KW-0812">Transmembrane</keyword>
<accession>A0AAW6THG6</accession>
<gene>
    <name evidence="3" type="ORF">QLS97_04505</name>
</gene>
<proteinExistence type="predicted"/>
<feature type="transmembrane region" description="Helical" evidence="1">
    <location>
        <begin position="78"/>
        <end position="95"/>
    </location>
</feature>